<reference evidence="1 2" key="1">
    <citation type="submission" date="2021-01" db="EMBL/GenBank/DDBJ databases">
        <title>Genome public.</title>
        <authorList>
            <person name="Liu C."/>
            <person name="Sun Q."/>
        </authorList>
    </citation>
    <scope>NUCLEOTIDE SEQUENCE [LARGE SCALE GENOMIC DNA]</scope>
    <source>
        <strain evidence="1 2">YIM B02564</strain>
    </source>
</reference>
<name>A0ABS1TME2_9BACI</name>
<protein>
    <submittedName>
        <fullName evidence="1">Uncharacterized protein</fullName>
    </submittedName>
</protein>
<keyword evidence="2" id="KW-1185">Reference proteome</keyword>
<evidence type="ECO:0000313" key="1">
    <source>
        <dbReference type="EMBL" id="MBL4952174.1"/>
    </source>
</evidence>
<proteinExistence type="predicted"/>
<gene>
    <name evidence="1" type="ORF">JK635_08105</name>
</gene>
<evidence type="ECO:0000313" key="2">
    <source>
        <dbReference type="Proteomes" id="UP000623967"/>
    </source>
</evidence>
<accession>A0ABS1TME2</accession>
<dbReference type="RefSeq" id="WP_202653452.1">
    <property type="nucleotide sequence ID" value="NZ_JAESWB010000134.1"/>
</dbReference>
<dbReference type="EMBL" id="JAESWB010000134">
    <property type="protein sequence ID" value="MBL4952174.1"/>
    <property type="molecule type" value="Genomic_DNA"/>
</dbReference>
<sequence length="358" mass="41681">MLKGKKVKENFLKAVNVMALTGLIASGFLVSSGGHKAYADTIVGTNKGQDVYKDEQSGNLYKINWITEMVTEYREVTTVVPETKYRDVEQTITTTEYKTETRTRYDTEYYTVTVPDYETRYRDVQYSTTSYRTEYRTETYQEPVTRTIQVPRTVTYMETYNCGRYIQTVCTRPATKTVYDYRQVTEYVTKTRQVAVEVPYTTYYTVSEPYQVQVGSHEETRSRTVPVNYTVEVPYTTTKTITVQEPYTVMTTKTVQEPYDVIVRRTEKVDYTPELLVNSETAINLQDSPEEYKGKTPNQVQSLLLEKLKNHQYDHEVKQQIQQQKANGTLRLNQDNKFNAWIDEWLNRGMADNGSSKK</sequence>
<comment type="caution">
    <text evidence="1">The sequence shown here is derived from an EMBL/GenBank/DDBJ whole genome shotgun (WGS) entry which is preliminary data.</text>
</comment>
<dbReference type="Proteomes" id="UP000623967">
    <property type="component" value="Unassembled WGS sequence"/>
</dbReference>
<organism evidence="1 2">
    <name type="scientific">Neobacillus paridis</name>
    <dbReference type="NCBI Taxonomy" id="2803862"/>
    <lineage>
        <taxon>Bacteria</taxon>
        <taxon>Bacillati</taxon>
        <taxon>Bacillota</taxon>
        <taxon>Bacilli</taxon>
        <taxon>Bacillales</taxon>
        <taxon>Bacillaceae</taxon>
        <taxon>Neobacillus</taxon>
    </lineage>
</organism>